<keyword evidence="4 7" id="KW-0456">Lyase</keyword>
<feature type="binding site" evidence="7">
    <location>
        <position position="271"/>
    </location>
    <ligand>
        <name>Fe(2+)</name>
        <dbReference type="ChEBI" id="CHEBI:29033"/>
    </ligand>
</feature>
<evidence type="ECO:0000256" key="5">
    <source>
        <dbReference type="ARBA" id="ARBA00023244"/>
    </source>
</evidence>
<dbReference type="GO" id="GO:0005737">
    <property type="term" value="C:cytoplasm"/>
    <property type="evidence" value="ECO:0007669"/>
    <property type="project" value="UniProtKB-SubCell"/>
</dbReference>
<protein>
    <recommendedName>
        <fullName evidence="7">Coproporphyrin III ferrochelatase</fullName>
        <ecNumber evidence="7">4.99.1.9</ecNumber>
    </recommendedName>
</protein>
<dbReference type="InterPro" id="IPR001015">
    <property type="entry name" value="Ferrochelatase"/>
</dbReference>
<name>A0A7L4YU79_9ACTN</name>
<evidence type="ECO:0000313" key="9">
    <source>
        <dbReference type="EMBL" id="QHC02562.1"/>
    </source>
</evidence>
<comment type="catalytic activity">
    <reaction evidence="6">
        <text>Fe-coproporphyrin III + 2 H(+) = coproporphyrin III + Fe(2+)</text>
        <dbReference type="Rhea" id="RHEA:49572"/>
        <dbReference type="ChEBI" id="CHEBI:15378"/>
        <dbReference type="ChEBI" id="CHEBI:29033"/>
        <dbReference type="ChEBI" id="CHEBI:68438"/>
        <dbReference type="ChEBI" id="CHEBI:131725"/>
        <dbReference type="EC" id="4.99.1.9"/>
    </reaction>
    <physiologicalReaction direction="right-to-left" evidence="6">
        <dbReference type="Rhea" id="RHEA:49574"/>
    </physiologicalReaction>
</comment>
<dbReference type="PANTHER" id="PTHR11108">
    <property type="entry name" value="FERROCHELATASE"/>
    <property type="match status" value="1"/>
</dbReference>
<comment type="pathway">
    <text evidence="1 7">Porphyrin-containing compound metabolism; protoheme biosynthesis.</text>
</comment>
<keyword evidence="2 7" id="KW-0408">Iron</keyword>
<dbReference type="NCBIfam" id="TIGR00109">
    <property type="entry name" value="hemH"/>
    <property type="match status" value="1"/>
</dbReference>
<comment type="subcellular location">
    <subcellularLocation>
        <location evidence="7">Cytoplasm</location>
    </subcellularLocation>
</comment>
<comment type="function">
    <text evidence="7">Involved in coproporphyrin-dependent heme b biosynthesis. Catalyzes the insertion of ferrous iron into coproporphyrin III to form Fe-coproporphyrin III.</text>
</comment>
<evidence type="ECO:0000256" key="6">
    <source>
        <dbReference type="ARBA" id="ARBA00024536"/>
    </source>
</evidence>
<evidence type="ECO:0000256" key="8">
    <source>
        <dbReference type="RuleBase" id="RU004185"/>
    </source>
</evidence>
<organism evidence="9 10">
    <name type="scientific">Epidermidibacterium keratini</name>
    <dbReference type="NCBI Taxonomy" id="1891644"/>
    <lineage>
        <taxon>Bacteria</taxon>
        <taxon>Bacillati</taxon>
        <taxon>Actinomycetota</taxon>
        <taxon>Actinomycetes</taxon>
        <taxon>Sporichthyales</taxon>
        <taxon>Sporichthyaceae</taxon>
        <taxon>Epidermidibacterium</taxon>
    </lineage>
</organism>
<dbReference type="GO" id="GO:0006783">
    <property type="term" value="P:heme biosynthetic process"/>
    <property type="evidence" value="ECO:0007669"/>
    <property type="project" value="UniProtKB-UniRule"/>
</dbReference>
<dbReference type="Pfam" id="PF00762">
    <property type="entry name" value="Ferrochelatase"/>
    <property type="match status" value="1"/>
</dbReference>
<proteinExistence type="inferred from homology"/>
<dbReference type="EC" id="4.99.1.9" evidence="7"/>
<dbReference type="CDD" id="cd03411">
    <property type="entry name" value="Ferrochelatase_N"/>
    <property type="match status" value="1"/>
</dbReference>
<comment type="similarity">
    <text evidence="7 8">Belongs to the ferrochelatase family.</text>
</comment>
<evidence type="ECO:0000256" key="1">
    <source>
        <dbReference type="ARBA" id="ARBA00004744"/>
    </source>
</evidence>
<evidence type="ECO:0000256" key="7">
    <source>
        <dbReference type="HAMAP-Rule" id="MF_00323"/>
    </source>
</evidence>
<dbReference type="HAMAP" id="MF_00323">
    <property type="entry name" value="Ferrochelatase"/>
    <property type="match status" value="1"/>
</dbReference>
<keyword evidence="7" id="KW-0479">Metal-binding</keyword>
<dbReference type="KEGG" id="eke:EK0264_18675"/>
<dbReference type="PANTHER" id="PTHR11108:SF1">
    <property type="entry name" value="FERROCHELATASE, MITOCHONDRIAL"/>
    <property type="match status" value="1"/>
</dbReference>
<dbReference type="Proteomes" id="UP000463857">
    <property type="component" value="Chromosome"/>
</dbReference>
<evidence type="ECO:0000256" key="3">
    <source>
        <dbReference type="ARBA" id="ARBA00023133"/>
    </source>
</evidence>
<dbReference type="GO" id="GO:0046872">
    <property type="term" value="F:metal ion binding"/>
    <property type="evidence" value="ECO:0007669"/>
    <property type="project" value="UniProtKB-KW"/>
</dbReference>
<evidence type="ECO:0000256" key="4">
    <source>
        <dbReference type="ARBA" id="ARBA00023239"/>
    </source>
</evidence>
<gene>
    <name evidence="7" type="primary">cpfC</name>
    <name evidence="9" type="ORF">EK0264_18675</name>
</gene>
<accession>A0A7L4YU79</accession>
<feature type="binding site" evidence="7">
    <location>
        <position position="186"/>
    </location>
    <ligand>
        <name>Fe(2+)</name>
        <dbReference type="ChEBI" id="CHEBI:29033"/>
    </ligand>
</feature>
<evidence type="ECO:0000313" key="10">
    <source>
        <dbReference type="Proteomes" id="UP000463857"/>
    </source>
</evidence>
<dbReference type="AlphaFoldDB" id="A0A7L4YU79"/>
<dbReference type="InParanoid" id="A0A7L4YU79"/>
<dbReference type="FunCoup" id="A0A7L4YU79">
    <property type="interactions" value="448"/>
</dbReference>
<dbReference type="InterPro" id="IPR033659">
    <property type="entry name" value="Ferrochelatase_N"/>
</dbReference>
<dbReference type="OrthoDB" id="9776380at2"/>
<dbReference type="CDD" id="cd00419">
    <property type="entry name" value="Ferrochelatase_C"/>
    <property type="match status" value="1"/>
</dbReference>
<keyword evidence="3 7" id="KW-0350">Heme biosynthesis</keyword>
<dbReference type="UniPathway" id="UPA00252"/>
<keyword evidence="7" id="KW-0963">Cytoplasm</keyword>
<keyword evidence="5 7" id="KW-0627">Porphyrin biosynthesis</keyword>
<feature type="binding site" evidence="7">
    <location>
        <position position="127"/>
    </location>
    <ligand>
        <name>Fe-coproporphyrin III</name>
        <dbReference type="ChEBI" id="CHEBI:68438"/>
    </ligand>
</feature>
<dbReference type="SUPFAM" id="SSF53800">
    <property type="entry name" value="Chelatase"/>
    <property type="match status" value="1"/>
</dbReference>
<dbReference type="Gene3D" id="3.40.50.1400">
    <property type="match status" value="2"/>
</dbReference>
<feature type="binding site" evidence="7">
    <location>
        <position position="58"/>
    </location>
    <ligand>
        <name>Fe-coproporphyrin III</name>
        <dbReference type="ChEBI" id="CHEBI:68438"/>
    </ligand>
</feature>
<dbReference type="GO" id="GO:0004325">
    <property type="term" value="F:ferrochelatase activity"/>
    <property type="evidence" value="ECO:0007669"/>
    <property type="project" value="UniProtKB-UniRule"/>
</dbReference>
<reference evidence="9 10" key="1">
    <citation type="journal article" date="2018" name="Int. J. Syst. Evol. Microbiol.">
        <title>Epidermidibacterium keratini gen. nov., sp. nov., a member of the family Sporichthyaceae, isolated from keratin epidermis.</title>
        <authorList>
            <person name="Lee D.G."/>
            <person name="Trujillo M.E."/>
            <person name="Kang S."/>
            <person name="Nam J.J."/>
            <person name="Kim Y.J."/>
        </authorList>
    </citation>
    <scope>NUCLEOTIDE SEQUENCE [LARGE SCALE GENOMIC DNA]</scope>
    <source>
        <strain evidence="9 10">EPI-7</strain>
    </source>
</reference>
<dbReference type="InterPro" id="IPR033644">
    <property type="entry name" value="Ferrochelatase_C"/>
</dbReference>
<keyword evidence="10" id="KW-1185">Reference proteome</keyword>
<dbReference type="NCBIfam" id="NF000689">
    <property type="entry name" value="PRK00035.2-1"/>
    <property type="match status" value="1"/>
</dbReference>
<evidence type="ECO:0000256" key="2">
    <source>
        <dbReference type="ARBA" id="ARBA00023004"/>
    </source>
</evidence>
<comment type="caution">
    <text evidence="7">Lacks conserved residue(s) required for the propagation of feature annotation.</text>
</comment>
<sequence length="353" mass="38736">MSDRDDLPIDAILLLSFGGPEGPDEVVPFLQNVTRGRNIPEERLKVVGEHYYHFGGVSPINEINRGIQQRLHAELRGRGIDLPVYWGNRNWHPMLEDTVTAMVADGIQSALVFATSAYGGYSACRQYHEDIARARESVAHAPRLEKLPQTYLNELFIEANADAVAAALAELGGEDWSDIRLVFTAHSVPMSAEDEAGVDGHLYTEQLHWVAGQVAERVGAADFDLVYQSRSGAPHVPWLEPDIEDHLRDLHERAVRAVVIAPIGFVSDHLEVVWDLDTQARQVADELGMAMARAGTASADPRFITMYADLIARRIRQDAVVRELVAPLQGCTGVGVNGTLCAPYCCGPKPADT</sequence>
<dbReference type="EMBL" id="CP047156">
    <property type="protein sequence ID" value="QHC02562.1"/>
    <property type="molecule type" value="Genomic_DNA"/>
</dbReference>